<dbReference type="SUPFAM" id="SSF117018">
    <property type="entry name" value="ATP-dependent DNA ligase DNA-binding domain"/>
    <property type="match status" value="1"/>
</dbReference>
<evidence type="ECO:0000256" key="12">
    <source>
        <dbReference type="ARBA" id="ARBA00023204"/>
    </source>
</evidence>
<keyword evidence="11 15" id="KW-0233">DNA recombination</keyword>
<dbReference type="InterPro" id="IPR000977">
    <property type="entry name" value="DNA_ligase_ATP-dep"/>
</dbReference>
<dbReference type="InterPro" id="IPR012310">
    <property type="entry name" value="DNA_ligase_ATP-dep_cent"/>
</dbReference>
<dbReference type="Gene3D" id="3.30.470.30">
    <property type="entry name" value="DNA ligase/mRNA capping enzyme"/>
    <property type="match status" value="1"/>
</dbReference>
<keyword evidence="21" id="KW-1185">Reference proteome</keyword>
<name>A0AAV1CV02_OLDCO</name>
<evidence type="ECO:0000256" key="7">
    <source>
        <dbReference type="ARBA" id="ARBA00022741"/>
    </source>
</evidence>
<dbReference type="Proteomes" id="UP001161247">
    <property type="component" value="Chromosome 3"/>
</dbReference>
<dbReference type="InterPro" id="IPR012308">
    <property type="entry name" value="DNA_ligase_ATP-dep_N"/>
</dbReference>
<dbReference type="Pfam" id="PF01068">
    <property type="entry name" value="DNA_ligase_A_M"/>
    <property type="match status" value="1"/>
</dbReference>
<evidence type="ECO:0000256" key="6">
    <source>
        <dbReference type="ARBA" id="ARBA00022737"/>
    </source>
</evidence>
<evidence type="ECO:0000256" key="1">
    <source>
        <dbReference type="ARBA" id="ARBA00001946"/>
    </source>
</evidence>
<dbReference type="Gene3D" id="2.40.50.140">
    <property type="entry name" value="Nucleic acid-binding proteins"/>
    <property type="match status" value="1"/>
</dbReference>
<evidence type="ECO:0000256" key="10">
    <source>
        <dbReference type="ARBA" id="ARBA00022842"/>
    </source>
</evidence>
<sequence length="1255" mass="141568">MEESDIKFSVMVSLFNWMQRSKSSAKKRSKFRKFLDTFCRKPGDYFSAVRLILPALDRERGSYGLKEHALAICLIDALGMSRDSPDAQRLLNWRKGGPKTGASAGNFSLVASEVLQRRQGLTSGELTLKKVNELLDRLTSSENRVEKTSVLSDLIKETNSHEMKWIIMIILKDLKLGISEKSIFHEFHPDAEDLFNVTCDLKLVCEKLRDRSERHKRQDIEVGKAVRPQLALRVSNVAAAWKRLHGKEVVVECKFDGDRIQLHKNNSEIYFFSRNFLSHPEYEHAMAGIIANNILVDRCILDGEMLVWDTSENRFADFGSNQEIAKATREGLDSDRQLCYVAFDILYAGDTSVIHQSLSERHDLLSKVVKPIKGRFEILVPDGGLNGTRHSDSCWSFVARGVEEVEKFFKETIENRDEGIVLKDLSSKWEPGDRSGKWLKLKPEYVRAGADLDVLIIGGYYGSGRHGGKVAQFLVGLAERPLPNMHPRRFISFCRVGTGLSDEELETVVNKLKPYFRKYEYPKKGAPSFYHVTNNSKERPDVWVESPEKSIIVSITSDIRTIKSEVFAAPYSLRFPRIDRARFDKPWYECLDVQTFVELVHSSNGTTQRGLAIDDVQDHKPKRAKSAKKVERNVSFVPSHFVQTDVSTVKSETLIFLKMVFYFANVPSTHSLDLLHKMVVENGGTFSMNLNNSVTHCVAAESRGIKFQAAKLHGDVIHFSWLLDCSLQKKLLPLQPKYFLYLSESSKMKLQEEIDENSDSYFVDVDAADLKQLLSNIDSTQDSKSIDHYKKKYCPKQKWAQFQDCHIYFKLSPLSINSELKVLLELALRRMKVAVVFAGGKVTCDLTHATHVVVLSSPVSAEDLSNLLSCFPEAEKHLLLSQRIQVVASQWVEDCLDREQKVPEEYYSLKPVNVQNSVFEEIKPPLQRIVKIVVFNFSCMQSIAAVIDKDELNLDRSTSVDEKGLSTSSSGKVGSSRDRKKPILVTLPKQGKKTKRGQSSGIGANKGKTMKSQPRRTRSRLGNKPAKIHESESDGTSSPDHLSSPEKAEVQAGNDESHEMTGKRNREKTLRNQPRRVRARIGNRPAKIQESESGRSLSPDHLISHEEAEVQPGNVENCEMADKRNPEILDIFGTKDLEVSNKGKTVEQDPWQHQQVYEAPTISSVSKNGAEEHNTRVQSAAGPVQAMLLQMIPSLGSSRFASASQGPEAEKLPVEVTNKDSAFVAERPALDTVPKPEKKKKVSYKDVADELLKDW</sequence>
<dbReference type="SUPFAM" id="SSF50249">
    <property type="entry name" value="Nucleic acid-binding proteins"/>
    <property type="match status" value="1"/>
</dbReference>
<dbReference type="InterPro" id="IPR036420">
    <property type="entry name" value="BRCT_dom_sf"/>
</dbReference>
<keyword evidence="10" id="KW-0460">Magnesium</keyword>
<evidence type="ECO:0000256" key="11">
    <source>
        <dbReference type="ARBA" id="ARBA00023172"/>
    </source>
</evidence>
<dbReference type="EMBL" id="OX459120">
    <property type="protein sequence ID" value="CAI9099322.1"/>
    <property type="molecule type" value="Genomic_DNA"/>
</dbReference>
<dbReference type="EC" id="6.5.1.1" evidence="15"/>
<dbReference type="FunFam" id="2.40.50.140:FF:000173">
    <property type="entry name" value="DNA ligase"/>
    <property type="match status" value="1"/>
</dbReference>
<dbReference type="InterPro" id="IPR036599">
    <property type="entry name" value="DNA_ligase_N_sf"/>
</dbReference>
<organism evidence="20 21">
    <name type="scientific">Oldenlandia corymbosa var. corymbosa</name>
    <dbReference type="NCBI Taxonomy" id="529605"/>
    <lineage>
        <taxon>Eukaryota</taxon>
        <taxon>Viridiplantae</taxon>
        <taxon>Streptophyta</taxon>
        <taxon>Embryophyta</taxon>
        <taxon>Tracheophyta</taxon>
        <taxon>Spermatophyta</taxon>
        <taxon>Magnoliopsida</taxon>
        <taxon>eudicotyledons</taxon>
        <taxon>Gunneridae</taxon>
        <taxon>Pentapetalae</taxon>
        <taxon>asterids</taxon>
        <taxon>lamiids</taxon>
        <taxon>Gentianales</taxon>
        <taxon>Rubiaceae</taxon>
        <taxon>Rubioideae</taxon>
        <taxon>Spermacoceae</taxon>
        <taxon>Hedyotis-Oldenlandia complex</taxon>
        <taxon>Oldenlandia</taxon>
    </lineage>
</organism>
<dbReference type="PROSITE" id="PS00697">
    <property type="entry name" value="DNA_LIGASE_A1"/>
    <property type="match status" value="1"/>
</dbReference>
<feature type="domain" description="BRCT" evidence="19">
    <location>
        <begin position="651"/>
        <end position="739"/>
    </location>
</feature>
<evidence type="ECO:0000259" key="19">
    <source>
        <dbReference type="PROSITE" id="PS50172"/>
    </source>
</evidence>
<keyword evidence="8 15" id="KW-0227">DNA damage</keyword>
<dbReference type="InterPro" id="IPR029710">
    <property type="entry name" value="LIG4"/>
</dbReference>
<dbReference type="GO" id="GO:0006297">
    <property type="term" value="P:nucleotide-excision repair, DNA gap filling"/>
    <property type="evidence" value="ECO:0007669"/>
    <property type="project" value="TreeGrafter"/>
</dbReference>
<dbReference type="CDD" id="cd17722">
    <property type="entry name" value="BRCT_DNA_ligase_IV_rpt1"/>
    <property type="match status" value="1"/>
</dbReference>
<dbReference type="FunFam" id="1.10.3260.10:FF:000005">
    <property type="entry name" value="DNA ligase"/>
    <property type="match status" value="1"/>
</dbReference>
<keyword evidence="4 15" id="KW-0436">Ligase</keyword>
<dbReference type="SUPFAM" id="SSF56091">
    <property type="entry name" value="DNA ligase/mRNA capping enzyme, catalytic domain"/>
    <property type="match status" value="1"/>
</dbReference>
<dbReference type="CDD" id="cd07903">
    <property type="entry name" value="Adenylation_DNA_ligase_IV"/>
    <property type="match status" value="1"/>
</dbReference>
<dbReference type="InterPro" id="IPR012309">
    <property type="entry name" value="DNA_ligase_ATP-dep_C"/>
</dbReference>
<dbReference type="GO" id="GO:0032807">
    <property type="term" value="C:DNA ligase IV complex"/>
    <property type="evidence" value="ECO:0007669"/>
    <property type="project" value="TreeGrafter"/>
</dbReference>
<evidence type="ECO:0000256" key="9">
    <source>
        <dbReference type="ARBA" id="ARBA00022840"/>
    </source>
</evidence>
<dbReference type="GO" id="GO:0006310">
    <property type="term" value="P:DNA recombination"/>
    <property type="evidence" value="ECO:0007669"/>
    <property type="project" value="UniProtKB-KW"/>
</dbReference>
<dbReference type="SMART" id="SM00292">
    <property type="entry name" value="BRCT"/>
    <property type="match status" value="2"/>
</dbReference>
<accession>A0AAV1CV02</accession>
<evidence type="ECO:0000256" key="15">
    <source>
        <dbReference type="RuleBase" id="RU000617"/>
    </source>
</evidence>
<dbReference type="Gene3D" id="1.10.3260.10">
    <property type="entry name" value="DNA ligase, ATP-dependent, N-terminal domain"/>
    <property type="match status" value="1"/>
</dbReference>
<feature type="compositionally biased region" description="Low complexity" evidence="17">
    <location>
        <begin position="965"/>
        <end position="974"/>
    </location>
</feature>
<evidence type="ECO:0000256" key="14">
    <source>
        <dbReference type="ARBA" id="ARBA00034003"/>
    </source>
</evidence>
<evidence type="ECO:0000313" key="20">
    <source>
        <dbReference type="EMBL" id="CAI9099322.1"/>
    </source>
</evidence>
<dbReference type="PROSITE" id="PS00333">
    <property type="entry name" value="DNA_LIGASE_A2"/>
    <property type="match status" value="1"/>
</dbReference>
<dbReference type="Pfam" id="PF16589">
    <property type="entry name" value="BRCT_2"/>
    <property type="match status" value="1"/>
</dbReference>
<keyword evidence="9 15" id="KW-0067">ATP-binding</keyword>
<evidence type="ECO:0000256" key="4">
    <source>
        <dbReference type="ARBA" id="ARBA00022598"/>
    </source>
</evidence>
<dbReference type="PROSITE" id="PS50160">
    <property type="entry name" value="DNA_LIGASE_A3"/>
    <property type="match status" value="1"/>
</dbReference>
<protein>
    <recommendedName>
        <fullName evidence="15">DNA ligase</fullName>
        <ecNumber evidence="15">6.5.1.1</ecNumber>
    </recommendedName>
</protein>
<dbReference type="SUPFAM" id="SSF52113">
    <property type="entry name" value="BRCT domain"/>
    <property type="match status" value="2"/>
</dbReference>
<evidence type="ECO:0000256" key="2">
    <source>
        <dbReference type="ARBA" id="ARBA00004123"/>
    </source>
</evidence>
<evidence type="ECO:0000256" key="17">
    <source>
        <dbReference type="SAM" id="MobiDB-lite"/>
    </source>
</evidence>
<comment type="similarity">
    <text evidence="3 16">Belongs to the ATP-dependent DNA ligase family.</text>
</comment>
<dbReference type="PANTHER" id="PTHR45997">
    <property type="entry name" value="DNA LIGASE 4"/>
    <property type="match status" value="1"/>
</dbReference>
<evidence type="ECO:0000259" key="18">
    <source>
        <dbReference type="PROSITE" id="PS50160"/>
    </source>
</evidence>
<feature type="domain" description="BRCT" evidence="19">
    <location>
        <begin position="839"/>
        <end position="909"/>
    </location>
</feature>
<keyword evidence="5" id="KW-0479">Metal-binding</keyword>
<evidence type="ECO:0000256" key="3">
    <source>
        <dbReference type="ARBA" id="ARBA00007572"/>
    </source>
</evidence>
<keyword evidence="12 15" id="KW-0234">DNA repair</keyword>
<dbReference type="GO" id="GO:0005524">
    <property type="term" value="F:ATP binding"/>
    <property type="evidence" value="ECO:0007669"/>
    <property type="project" value="UniProtKB-KW"/>
</dbReference>
<evidence type="ECO:0000256" key="5">
    <source>
        <dbReference type="ARBA" id="ARBA00022723"/>
    </source>
</evidence>
<dbReference type="InterPro" id="IPR044125">
    <property type="entry name" value="Adenylation_DNA_ligase_IV"/>
</dbReference>
<dbReference type="InterPro" id="IPR016059">
    <property type="entry name" value="DNA_ligase_ATP-dep_CS"/>
</dbReference>
<dbReference type="InterPro" id="IPR001357">
    <property type="entry name" value="BRCT_dom"/>
</dbReference>
<dbReference type="GO" id="GO:0003677">
    <property type="term" value="F:DNA binding"/>
    <property type="evidence" value="ECO:0007669"/>
    <property type="project" value="InterPro"/>
</dbReference>
<evidence type="ECO:0000256" key="16">
    <source>
        <dbReference type="RuleBase" id="RU004196"/>
    </source>
</evidence>
<comment type="cofactor">
    <cofactor evidence="1">
        <name>Mg(2+)</name>
        <dbReference type="ChEBI" id="CHEBI:18420"/>
    </cofactor>
</comment>
<dbReference type="GO" id="GO:0046872">
    <property type="term" value="F:metal ion binding"/>
    <property type="evidence" value="ECO:0007669"/>
    <property type="project" value="UniProtKB-KW"/>
</dbReference>
<dbReference type="Gene3D" id="3.40.50.10190">
    <property type="entry name" value="BRCT domain"/>
    <property type="match status" value="2"/>
</dbReference>
<dbReference type="AlphaFoldDB" id="A0AAV1CV02"/>
<dbReference type="PANTHER" id="PTHR45997:SF1">
    <property type="entry name" value="DNA LIGASE 4"/>
    <property type="match status" value="1"/>
</dbReference>
<evidence type="ECO:0000256" key="13">
    <source>
        <dbReference type="ARBA" id="ARBA00023242"/>
    </source>
</evidence>
<gene>
    <name evidence="20" type="ORF">OLC1_LOCUS9369</name>
</gene>
<dbReference type="NCBIfam" id="TIGR00574">
    <property type="entry name" value="dnl1"/>
    <property type="match status" value="1"/>
</dbReference>
<feature type="compositionally biased region" description="Basic and acidic residues" evidence="17">
    <location>
        <begin position="1043"/>
        <end position="1070"/>
    </location>
</feature>
<dbReference type="InterPro" id="IPR012340">
    <property type="entry name" value="NA-bd_OB-fold"/>
</dbReference>
<proteinExistence type="inferred from homology"/>
<evidence type="ECO:0000256" key="8">
    <source>
        <dbReference type="ARBA" id="ARBA00022763"/>
    </source>
</evidence>
<keyword evidence="7 15" id="KW-0547">Nucleotide-binding</keyword>
<comment type="catalytic activity">
    <reaction evidence="14 15">
        <text>ATP + (deoxyribonucleotide)n-3'-hydroxyl + 5'-phospho-(deoxyribonucleotide)m = (deoxyribonucleotide)n+m + AMP + diphosphate.</text>
        <dbReference type="EC" id="6.5.1.1"/>
    </reaction>
</comment>
<dbReference type="GO" id="GO:0003910">
    <property type="term" value="F:DNA ligase (ATP) activity"/>
    <property type="evidence" value="ECO:0007669"/>
    <property type="project" value="UniProtKB-EC"/>
</dbReference>
<keyword evidence="13" id="KW-0539">Nucleus</keyword>
<dbReference type="GO" id="GO:0071897">
    <property type="term" value="P:DNA biosynthetic process"/>
    <property type="evidence" value="ECO:0007669"/>
    <property type="project" value="InterPro"/>
</dbReference>
<dbReference type="Pfam" id="PF04675">
    <property type="entry name" value="DNA_ligase_A_N"/>
    <property type="match status" value="1"/>
</dbReference>
<feature type="domain" description="ATP-dependent DNA ligase family profile" evidence="18">
    <location>
        <begin position="331"/>
        <end position="479"/>
    </location>
</feature>
<evidence type="ECO:0000313" key="21">
    <source>
        <dbReference type="Proteomes" id="UP001161247"/>
    </source>
</evidence>
<keyword evidence="6" id="KW-0677">Repeat</keyword>
<reference evidence="20" key="1">
    <citation type="submission" date="2023-03" db="EMBL/GenBank/DDBJ databases">
        <authorList>
            <person name="Julca I."/>
        </authorList>
    </citation>
    <scope>NUCLEOTIDE SEQUENCE</scope>
</reference>
<dbReference type="PROSITE" id="PS50172">
    <property type="entry name" value="BRCT"/>
    <property type="match status" value="2"/>
</dbReference>
<comment type="subcellular location">
    <subcellularLocation>
        <location evidence="2">Nucleus</location>
    </subcellularLocation>
</comment>
<feature type="region of interest" description="Disordered" evidence="17">
    <location>
        <begin position="957"/>
        <end position="1100"/>
    </location>
</feature>
<dbReference type="CDD" id="cd07968">
    <property type="entry name" value="OBF_DNA_ligase_IV"/>
    <property type="match status" value="1"/>
</dbReference>
<dbReference type="FunFam" id="3.40.50.10190:FF:000072">
    <property type="entry name" value="DNA ligase"/>
    <property type="match status" value="1"/>
</dbReference>
<dbReference type="GO" id="GO:0006303">
    <property type="term" value="P:double-strand break repair via nonhomologous end joining"/>
    <property type="evidence" value="ECO:0007669"/>
    <property type="project" value="TreeGrafter"/>
</dbReference>
<dbReference type="Pfam" id="PF04679">
    <property type="entry name" value="DNA_ligase_A_C"/>
    <property type="match status" value="1"/>
</dbReference>